<dbReference type="OrthoDB" id="10262475at2759"/>
<evidence type="ECO:0000256" key="1">
    <source>
        <dbReference type="ARBA" id="ARBA00022574"/>
    </source>
</evidence>
<dbReference type="RefSeq" id="XP_025349694.1">
    <property type="nucleotide sequence ID" value="XM_025490004.1"/>
</dbReference>
<feature type="non-terminal residue" evidence="4">
    <location>
        <position position="1"/>
    </location>
</feature>
<dbReference type="InterPro" id="IPR001680">
    <property type="entry name" value="WD40_rpt"/>
</dbReference>
<dbReference type="SMART" id="SM00320">
    <property type="entry name" value="WD40"/>
    <property type="match status" value="5"/>
</dbReference>
<dbReference type="PROSITE" id="PS50082">
    <property type="entry name" value="WD_REPEATS_2"/>
    <property type="match status" value="1"/>
</dbReference>
<organism evidence="4 5">
    <name type="scientific">Pseudomicrostroma glucosiphilum</name>
    <dbReference type="NCBI Taxonomy" id="1684307"/>
    <lineage>
        <taxon>Eukaryota</taxon>
        <taxon>Fungi</taxon>
        <taxon>Dikarya</taxon>
        <taxon>Basidiomycota</taxon>
        <taxon>Ustilaginomycotina</taxon>
        <taxon>Exobasidiomycetes</taxon>
        <taxon>Microstromatales</taxon>
        <taxon>Microstromatales incertae sedis</taxon>
        <taxon>Pseudomicrostroma</taxon>
    </lineage>
</organism>
<sequence length="382" mass="42052">PVSSIAFHPNPSSPSTSRQLLVSSWDSTVRLYQLPEASSADGETKSSRIQQIHTFQHEAPVLDTCWINERLAASGGVDRRVRLLDLTTGEATIIGKHSSAISRIRYEPSTNLLISASWDRTLQLWDPTSSPPRHLKTLSLPDKVLAMDVSPPFPSSALLKGGEKKTLVVAMTGRQLKIYDLVELRSKVDQIKDGEEDAQEWEAEQTRESSLKYMIRDLRCSADGIGYATSSVEGRISVEFLDPSSEAQAKKYAFKCHRVVVDGVDTVYPVNAMGYNPLHGTFFSLGGDAFLSYWDPYLKKRIRQLPQYPSPLSTAAFSADGQILVVASGAENLEEKPSPEEMTRAKGIVGEMNAEVGGIGKGGEGRVRLWVREKGGEECKPR</sequence>
<accession>A0A316UCE9</accession>
<evidence type="ECO:0000313" key="4">
    <source>
        <dbReference type="EMBL" id="PWN22534.1"/>
    </source>
</evidence>
<dbReference type="EMBL" id="KZ819323">
    <property type="protein sequence ID" value="PWN22534.1"/>
    <property type="molecule type" value="Genomic_DNA"/>
</dbReference>
<dbReference type="SUPFAM" id="SSF50978">
    <property type="entry name" value="WD40 repeat-like"/>
    <property type="match status" value="1"/>
</dbReference>
<name>A0A316UCE9_9BASI</name>
<feature type="repeat" description="WD" evidence="3">
    <location>
        <begin position="94"/>
        <end position="126"/>
    </location>
</feature>
<dbReference type="PANTHER" id="PTHR10971">
    <property type="entry name" value="MRNA EXPORT FACTOR AND BUB3"/>
    <property type="match status" value="1"/>
</dbReference>
<protein>
    <submittedName>
        <fullName evidence="4">WD40 repeat-like protein</fullName>
    </submittedName>
</protein>
<dbReference type="Gene3D" id="2.130.10.10">
    <property type="entry name" value="YVTN repeat-like/Quinoprotein amine dehydrogenase"/>
    <property type="match status" value="1"/>
</dbReference>
<dbReference type="AlphaFoldDB" id="A0A316UCE9"/>
<gene>
    <name evidence="4" type="ORF">BCV69DRAFT_241156</name>
</gene>
<keyword evidence="2" id="KW-0677">Repeat</keyword>
<keyword evidence="5" id="KW-1185">Reference proteome</keyword>
<dbReference type="InterPro" id="IPR036322">
    <property type="entry name" value="WD40_repeat_dom_sf"/>
</dbReference>
<reference evidence="4 5" key="1">
    <citation type="journal article" date="2018" name="Mol. Biol. Evol.">
        <title>Broad Genomic Sampling Reveals a Smut Pathogenic Ancestry of the Fungal Clade Ustilaginomycotina.</title>
        <authorList>
            <person name="Kijpornyongpan T."/>
            <person name="Mondo S.J."/>
            <person name="Barry K."/>
            <person name="Sandor L."/>
            <person name="Lee J."/>
            <person name="Lipzen A."/>
            <person name="Pangilinan J."/>
            <person name="LaButti K."/>
            <person name="Hainaut M."/>
            <person name="Henrissat B."/>
            <person name="Grigoriev I.V."/>
            <person name="Spatafora J.W."/>
            <person name="Aime M.C."/>
        </authorList>
    </citation>
    <scope>NUCLEOTIDE SEQUENCE [LARGE SCALE GENOMIC DNA]</scope>
    <source>
        <strain evidence="4 5">MCA 4718</strain>
    </source>
</reference>
<keyword evidence="1 3" id="KW-0853">WD repeat</keyword>
<proteinExistence type="predicted"/>
<feature type="non-terminal residue" evidence="4">
    <location>
        <position position="382"/>
    </location>
</feature>
<dbReference type="STRING" id="1684307.A0A316UCE9"/>
<dbReference type="InterPro" id="IPR015943">
    <property type="entry name" value="WD40/YVTN_repeat-like_dom_sf"/>
</dbReference>
<dbReference type="GeneID" id="37011738"/>
<dbReference type="PROSITE" id="PS50294">
    <property type="entry name" value="WD_REPEATS_REGION"/>
    <property type="match status" value="1"/>
</dbReference>
<evidence type="ECO:0000256" key="3">
    <source>
        <dbReference type="PROSITE-ProRule" id="PRU00221"/>
    </source>
</evidence>
<evidence type="ECO:0000256" key="2">
    <source>
        <dbReference type="ARBA" id="ARBA00022737"/>
    </source>
</evidence>
<dbReference type="Pfam" id="PF00400">
    <property type="entry name" value="WD40"/>
    <property type="match status" value="2"/>
</dbReference>
<dbReference type="Proteomes" id="UP000245942">
    <property type="component" value="Unassembled WGS sequence"/>
</dbReference>
<evidence type="ECO:0000313" key="5">
    <source>
        <dbReference type="Proteomes" id="UP000245942"/>
    </source>
</evidence>